<dbReference type="Proteomes" id="UP000422736">
    <property type="component" value="Chromosome 6"/>
</dbReference>
<feature type="domain" description="Tyrosine specific protein phosphatases" evidence="6">
    <location>
        <begin position="101"/>
        <end position="148"/>
    </location>
</feature>
<dbReference type="PROSITE" id="PS50054">
    <property type="entry name" value="TYR_PHOSPHATASE_DUAL"/>
    <property type="match status" value="1"/>
</dbReference>
<sequence length="356" mass="41040">MSSTGEPDITRILGGIYVGGIQPIAHHTPLKANYQITHILSVIRFEIIPEYLVRKSYTLKNIPIDDNMNTDVLQYFNETNRFIDSCLFPDEVEYDPKKVDFRKKPQKGAIYIHCQAGVSRSVTFAVAYLMYRYGFNLKTALHAVKRKRSVAEPNENFMEQLKLYEAMGSNVVDPENKEYKQWKLQNSIKIDPLGADIMAQNEMFRSEEAQTQEIAKLSEKEAKEVSAIRCKKCRFRLAFSTSFLEHEPPSKESMEGHFIKRAAGSRRIIDIQESQDHCSHYFVEPLEWMKKELQKQELEGKFMCPHCDSKVGGYNWKGSRCSCGKWMIPAIHLQTAKVDHVALTKKDLPNLVSFEE</sequence>
<evidence type="ECO:0000259" key="5">
    <source>
        <dbReference type="PROSITE" id="PS50054"/>
    </source>
</evidence>
<evidence type="ECO:0000313" key="7">
    <source>
        <dbReference type="EMBL" id="QGN17414.1"/>
    </source>
</evidence>
<dbReference type="Pfam" id="PF00782">
    <property type="entry name" value="DSPc"/>
    <property type="match status" value="1"/>
</dbReference>
<dbReference type="SUPFAM" id="SSF52799">
    <property type="entry name" value="(Phosphotyrosine protein) phosphatases II"/>
    <property type="match status" value="1"/>
</dbReference>
<dbReference type="Gene3D" id="3.90.190.10">
    <property type="entry name" value="Protein tyrosine phosphatase superfamily"/>
    <property type="match status" value="1"/>
</dbReference>
<name>A0ABX6F2Q3_KLUMA</name>
<evidence type="ECO:0000256" key="1">
    <source>
        <dbReference type="ARBA" id="ARBA00008601"/>
    </source>
</evidence>
<dbReference type="SMART" id="SM00195">
    <property type="entry name" value="DSPc"/>
    <property type="match status" value="1"/>
</dbReference>
<proteinExistence type="inferred from homology"/>
<dbReference type="CDD" id="cd14518">
    <property type="entry name" value="DSP_fungal_YVH1"/>
    <property type="match status" value="1"/>
</dbReference>
<protein>
    <recommendedName>
        <fullName evidence="2">protein-tyrosine-phosphatase</fullName>
        <ecNumber evidence="2">3.1.3.48</ecNumber>
    </recommendedName>
</protein>
<dbReference type="InterPro" id="IPR016278">
    <property type="entry name" value="DUSP12"/>
</dbReference>
<dbReference type="PANTHER" id="PTHR45848">
    <property type="entry name" value="DUAL SPECIFICITY PROTEIN PHOSPHATASE 12 FAMILY MEMBER"/>
    <property type="match status" value="1"/>
</dbReference>
<dbReference type="EC" id="3.1.3.48" evidence="2"/>
<evidence type="ECO:0000313" key="8">
    <source>
        <dbReference type="Proteomes" id="UP000422736"/>
    </source>
</evidence>
<dbReference type="InterPro" id="IPR000387">
    <property type="entry name" value="Tyr_Pase_dom"/>
</dbReference>
<feature type="domain" description="Tyrosine-protein phosphatase" evidence="5">
    <location>
        <begin position="8"/>
        <end position="170"/>
    </location>
</feature>
<reference evidence="7 8" key="1">
    <citation type="submission" date="2016-03" db="EMBL/GenBank/DDBJ databases">
        <title>How can Kluyveromyces marxianus grow so fast - potential evolutionary course in Saccharomyces Complex revealed by comparative genomics.</title>
        <authorList>
            <person name="Mo W."/>
            <person name="Lu W."/>
            <person name="Yang X."/>
            <person name="Qi J."/>
            <person name="Lv H."/>
        </authorList>
    </citation>
    <scope>NUCLEOTIDE SEQUENCE [LARGE SCALE GENOMIC DNA]</scope>
    <source>
        <strain evidence="7 8">FIM1</strain>
    </source>
</reference>
<dbReference type="InterPro" id="IPR029021">
    <property type="entry name" value="Prot-tyrosine_phosphatase-like"/>
</dbReference>
<keyword evidence="3" id="KW-0378">Hydrolase</keyword>
<dbReference type="PROSITE" id="PS50056">
    <property type="entry name" value="TYR_PHOSPHATASE_2"/>
    <property type="match status" value="1"/>
</dbReference>
<evidence type="ECO:0000256" key="3">
    <source>
        <dbReference type="ARBA" id="ARBA00022801"/>
    </source>
</evidence>
<organism evidence="7 8">
    <name type="scientific">Kluyveromyces marxianus</name>
    <name type="common">Yeast</name>
    <name type="synonym">Candida kefyr</name>
    <dbReference type="NCBI Taxonomy" id="4911"/>
    <lineage>
        <taxon>Eukaryota</taxon>
        <taxon>Fungi</taxon>
        <taxon>Dikarya</taxon>
        <taxon>Ascomycota</taxon>
        <taxon>Saccharomycotina</taxon>
        <taxon>Saccharomycetes</taxon>
        <taxon>Saccharomycetales</taxon>
        <taxon>Saccharomycetaceae</taxon>
        <taxon>Kluyveromyces</taxon>
    </lineage>
</organism>
<keyword evidence="4" id="KW-0904">Protein phosphatase</keyword>
<gene>
    <name evidence="7" type="primary">YVH1</name>
    <name evidence="7" type="ORF">FIM1_4146</name>
</gene>
<dbReference type="PANTHER" id="PTHR45848:SF4">
    <property type="entry name" value="DUAL SPECIFICITY PROTEIN PHOSPHATASE 12"/>
    <property type="match status" value="1"/>
</dbReference>
<dbReference type="PIRSF" id="PIRSF000941">
    <property type="entry name" value="DUSP12"/>
    <property type="match status" value="1"/>
</dbReference>
<comment type="similarity">
    <text evidence="1">Belongs to the protein-tyrosine phosphatase family. Non-receptor class dual specificity subfamily.</text>
</comment>
<dbReference type="InterPro" id="IPR020422">
    <property type="entry name" value="TYR_PHOSPHATASE_DUAL_dom"/>
</dbReference>
<dbReference type="EMBL" id="CP015059">
    <property type="protein sequence ID" value="QGN17414.1"/>
    <property type="molecule type" value="Genomic_DNA"/>
</dbReference>
<evidence type="ECO:0000259" key="6">
    <source>
        <dbReference type="PROSITE" id="PS50056"/>
    </source>
</evidence>
<accession>A0ABX6F2Q3</accession>
<evidence type="ECO:0000256" key="4">
    <source>
        <dbReference type="ARBA" id="ARBA00022912"/>
    </source>
</evidence>
<dbReference type="InterPro" id="IPR000340">
    <property type="entry name" value="Dual-sp_phosphatase_cat-dom"/>
</dbReference>
<keyword evidence="8" id="KW-1185">Reference proteome</keyword>
<evidence type="ECO:0000256" key="2">
    <source>
        <dbReference type="ARBA" id="ARBA00013064"/>
    </source>
</evidence>